<feature type="domain" description="Immunoglobulin V-set" evidence="1">
    <location>
        <begin position="19"/>
        <end position="57"/>
    </location>
</feature>
<feature type="non-terminal residue" evidence="2">
    <location>
        <position position="68"/>
    </location>
</feature>
<name>A0ABD0PLI6_CIRMR</name>
<organism evidence="2 3">
    <name type="scientific">Cirrhinus mrigala</name>
    <name type="common">Mrigala</name>
    <dbReference type="NCBI Taxonomy" id="683832"/>
    <lineage>
        <taxon>Eukaryota</taxon>
        <taxon>Metazoa</taxon>
        <taxon>Chordata</taxon>
        <taxon>Craniata</taxon>
        <taxon>Vertebrata</taxon>
        <taxon>Euteleostomi</taxon>
        <taxon>Actinopterygii</taxon>
        <taxon>Neopterygii</taxon>
        <taxon>Teleostei</taxon>
        <taxon>Ostariophysi</taxon>
        <taxon>Cypriniformes</taxon>
        <taxon>Cyprinidae</taxon>
        <taxon>Labeoninae</taxon>
        <taxon>Labeonini</taxon>
        <taxon>Cirrhinus</taxon>
    </lineage>
</organism>
<protein>
    <recommendedName>
        <fullName evidence="1">Immunoglobulin V-set domain-containing protein</fullName>
    </recommendedName>
</protein>
<dbReference type="InterPro" id="IPR036179">
    <property type="entry name" value="Ig-like_dom_sf"/>
</dbReference>
<evidence type="ECO:0000313" key="2">
    <source>
        <dbReference type="EMBL" id="KAL0174138.1"/>
    </source>
</evidence>
<reference evidence="2 3" key="1">
    <citation type="submission" date="2024-05" db="EMBL/GenBank/DDBJ databases">
        <title>Genome sequencing and assembly of Indian major carp, Cirrhinus mrigala (Hamilton, 1822).</title>
        <authorList>
            <person name="Mohindra V."/>
            <person name="Chowdhury L.M."/>
            <person name="Lal K."/>
            <person name="Jena J.K."/>
        </authorList>
    </citation>
    <scope>NUCLEOTIDE SEQUENCE [LARGE SCALE GENOMIC DNA]</scope>
    <source>
        <strain evidence="2">CM1030</strain>
        <tissue evidence="2">Blood</tissue>
    </source>
</reference>
<dbReference type="Proteomes" id="UP001529510">
    <property type="component" value="Unassembled WGS sequence"/>
</dbReference>
<evidence type="ECO:0000259" key="1">
    <source>
        <dbReference type="Pfam" id="PF07686"/>
    </source>
</evidence>
<gene>
    <name evidence="2" type="ORF">M9458_030106</name>
</gene>
<keyword evidence="3" id="KW-1185">Reference proteome</keyword>
<feature type="non-terminal residue" evidence="2">
    <location>
        <position position="1"/>
    </location>
</feature>
<proteinExistence type="predicted"/>
<accession>A0ABD0PLI6</accession>
<evidence type="ECO:0000313" key="3">
    <source>
        <dbReference type="Proteomes" id="UP001529510"/>
    </source>
</evidence>
<dbReference type="InterPro" id="IPR013783">
    <property type="entry name" value="Ig-like_fold"/>
</dbReference>
<dbReference type="Pfam" id="PF07686">
    <property type="entry name" value="V-set"/>
    <property type="match status" value="1"/>
</dbReference>
<sequence length="68" mass="7874">DKDGNILVKNPNQNASVSNDVNYKNRVSIKKDFSLVIKQVTMADQRTFTCMVVWQSDILEYPVQLHIY</sequence>
<comment type="caution">
    <text evidence="2">The sequence shown here is derived from an EMBL/GenBank/DDBJ whole genome shotgun (WGS) entry which is preliminary data.</text>
</comment>
<dbReference type="SUPFAM" id="SSF48726">
    <property type="entry name" value="Immunoglobulin"/>
    <property type="match status" value="1"/>
</dbReference>
<dbReference type="InterPro" id="IPR013106">
    <property type="entry name" value="Ig_V-set"/>
</dbReference>
<dbReference type="EMBL" id="JAMKFB020000015">
    <property type="protein sequence ID" value="KAL0174138.1"/>
    <property type="molecule type" value="Genomic_DNA"/>
</dbReference>
<dbReference type="Gene3D" id="2.60.40.10">
    <property type="entry name" value="Immunoglobulins"/>
    <property type="match status" value="1"/>
</dbReference>
<dbReference type="AlphaFoldDB" id="A0ABD0PLI6"/>